<evidence type="ECO:0000256" key="2">
    <source>
        <dbReference type="ARBA" id="ARBA00022679"/>
    </source>
</evidence>
<keyword evidence="2 4" id="KW-0808">Transferase</keyword>
<evidence type="ECO:0000313" key="5">
    <source>
        <dbReference type="EMBL" id="STC68223.1"/>
    </source>
</evidence>
<protein>
    <submittedName>
        <fullName evidence="5">Glycerate kinase</fullName>
        <ecNumber evidence="5">2.7.1.31</ecNumber>
    </submittedName>
</protein>
<accession>A0A376CIW3</accession>
<dbReference type="InterPro" id="IPR018197">
    <property type="entry name" value="Glycerate_kinase_RE-like"/>
</dbReference>
<dbReference type="SUPFAM" id="SSF110738">
    <property type="entry name" value="Glycerate kinase I"/>
    <property type="match status" value="1"/>
</dbReference>
<dbReference type="Gene3D" id="3.90.1510.10">
    <property type="entry name" value="Glycerate kinase, domain 2"/>
    <property type="match status" value="1"/>
</dbReference>
<proteinExistence type="inferred from homology"/>
<keyword evidence="3 4" id="KW-0418">Kinase</keyword>
<dbReference type="EMBL" id="UFXQ01000001">
    <property type="protein sequence ID" value="STC68223.1"/>
    <property type="molecule type" value="Genomic_DNA"/>
</dbReference>
<dbReference type="EC" id="2.7.1.31" evidence="5"/>
<dbReference type="InterPro" id="IPR036129">
    <property type="entry name" value="Glycerate_kinase_sf"/>
</dbReference>
<evidence type="ECO:0000256" key="3">
    <source>
        <dbReference type="ARBA" id="ARBA00022777"/>
    </source>
</evidence>
<evidence type="ECO:0000256" key="4">
    <source>
        <dbReference type="PIRNR" id="PIRNR006078"/>
    </source>
</evidence>
<dbReference type="GO" id="GO:0008887">
    <property type="term" value="F:glycerate kinase activity"/>
    <property type="evidence" value="ECO:0007669"/>
    <property type="project" value="UniProtKB-UniRule"/>
</dbReference>
<dbReference type="Proteomes" id="UP000254467">
    <property type="component" value="Unassembled WGS sequence"/>
</dbReference>
<dbReference type="PANTHER" id="PTHR21599">
    <property type="entry name" value="GLYCERATE KINASE"/>
    <property type="match status" value="1"/>
</dbReference>
<keyword evidence="6" id="KW-1185">Reference proteome</keyword>
<evidence type="ECO:0000313" key="6">
    <source>
        <dbReference type="Proteomes" id="UP000254467"/>
    </source>
</evidence>
<dbReference type="InterPro" id="IPR018193">
    <property type="entry name" value="Glyc_kinase_flavodox-like_fold"/>
</dbReference>
<dbReference type="RefSeq" id="WP_018580547.1">
    <property type="nucleotide sequence ID" value="NZ_LDYD01000006.1"/>
</dbReference>
<dbReference type="AlphaFoldDB" id="A0A376CIW3"/>
<dbReference type="STRING" id="35756.GCA_001044155_01371"/>
<sequence>MTDSAPSPLDALADDPTIVIAPDSFKGTATASEAAQWLGEGVRQIIANAEIVIAPMADGGEGTSELFEGDRITLPTTDAAGRLTEATYTYDASLTTAYIDVAAASGLPAVADAPVAATGDTYGTGVLIADAQTRGATRIVLGLGGSATVDGGTGILVALGINPINKEGYTPRKGGAHLSELHDFDTAKMNIPAAAVDWVLAADVTAPVTGPEGAARVFGPQKGATEEEVQLLDGGLARLCEVTGIDPTAAGYGAAGAIPVGVSWVSQLLHGTDEHVHLVSGARLVADALGLPEKLKQASLVITGEGKYDEQTATGKVVDVVGKLAAEADVPVAIAAGKLEADAPAGAIAVELVPDLEVAEQLRRAGAQIAVDYLDISTVHG</sequence>
<dbReference type="PIRSF" id="PIRSF006078">
    <property type="entry name" value="GlxK"/>
    <property type="match status" value="1"/>
</dbReference>
<dbReference type="GO" id="GO:0031388">
    <property type="term" value="P:organic acid phosphorylation"/>
    <property type="evidence" value="ECO:0007669"/>
    <property type="project" value="UniProtKB-UniRule"/>
</dbReference>
<dbReference type="NCBIfam" id="TIGR00045">
    <property type="entry name" value="glycerate kinase"/>
    <property type="match status" value="1"/>
</dbReference>
<evidence type="ECO:0000256" key="1">
    <source>
        <dbReference type="ARBA" id="ARBA00006284"/>
    </source>
</evidence>
<dbReference type="Pfam" id="PF02595">
    <property type="entry name" value="Gly_kinase"/>
    <property type="match status" value="1"/>
</dbReference>
<organism evidence="5 6">
    <name type="scientific">Corynebacterium pilosum</name>
    <dbReference type="NCBI Taxonomy" id="35756"/>
    <lineage>
        <taxon>Bacteria</taxon>
        <taxon>Bacillati</taxon>
        <taxon>Actinomycetota</taxon>
        <taxon>Actinomycetes</taxon>
        <taxon>Mycobacteriales</taxon>
        <taxon>Corynebacteriaceae</taxon>
        <taxon>Corynebacterium</taxon>
    </lineage>
</organism>
<reference evidence="5 6" key="1">
    <citation type="submission" date="2018-06" db="EMBL/GenBank/DDBJ databases">
        <authorList>
            <consortium name="Pathogen Informatics"/>
            <person name="Doyle S."/>
        </authorList>
    </citation>
    <scope>NUCLEOTIDE SEQUENCE [LARGE SCALE GENOMIC DNA]</scope>
    <source>
        <strain evidence="5 6">NCTC11862</strain>
    </source>
</reference>
<comment type="similarity">
    <text evidence="1 4">Belongs to the glycerate kinase type-1 family.</text>
</comment>
<name>A0A376CIW3_9CORY</name>
<gene>
    <name evidence="5" type="primary">glxK_3</name>
    <name evidence="5" type="ORF">NCTC11862_00115</name>
</gene>
<dbReference type="Gene3D" id="3.40.50.10350">
    <property type="entry name" value="Glycerate kinase, domain 1"/>
    <property type="match status" value="1"/>
</dbReference>
<dbReference type="PANTHER" id="PTHR21599:SF0">
    <property type="entry name" value="GLYCERATE KINASE"/>
    <property type="match status" value="1"/>
</dbReference>
<dbReference type="OrthoDB" id="9774290at2"/>
<dbReference type="InterPro" id="IPR004381">
    <property type="entry name" value="Glycerate_kinase"/>
</dbReference>